<proteinExistence type="predicted"/>
<dbReference type="InterPro" id="IPR002698">
    <property type="entry name" value="FTHF_cligase"/>
</dbReference>
<dbReference type="PANTHER" id="PTHR13017">
    <property type="entry name" value="5-FORMYLTETRAHYDROFOLATE CYCLO-LIGASE-RELATED"/>
    <property type="match status" value="1"/>
</dbReference>
<evidence type="ECO:0000313" key="1">
    <source>
        <dbReference type="EMBL" id="MBD1379002.1"/>
    </source>
</evidence>
<dbReference type="GO" id="GO:0005737">
    <property type="term" value="C:cytoplasm"/>
    <property type="evidence" value="ECO:0007669"/>
    <property type="project" value="TreeGrafter"/>
</dbReference>
<reference evidence="1" key="1">
    <citation type="submission" date="2020-09" db="EMBL/GenBank/DDBJ databases">
        <title>A novel bacterium of genus Bacillus, isolated from South China Sea.</title>
        <authorList>
            <person name="Huang H."/>
            <person name="Mo K."/>
            <person name="Hu Y."/>
        </authorList>
    </citation>
    <scope>NUCLEOTIDE SEQUENCE</scope>
    <source>
        <strain evidence="1">IB182487</strain>
    </source>
</reference>
<evidence type="ECO:0000313" key="2">
    <source>
        <dbReference type="Proteomes" id="UP000626844"/>
    </source>
</evidence>
<dbReference type="Pfam" id="PF01812">
    <property type="entry name" value="5-FTHF_cyc-lig"/>
    <property type="match status" value="1"/>
</dbReference>
<dbReference type="InterPro" id="IPR024185">
    <property type="entry name" value="FTHF_cligase-like_sf"/>
</dbReference>
<comment type="caution">
    <text evidence="1">The sequence shown here is derived from an EMBL/GenBank/DDBJ whole genome shotgun (WGS) entry which is preliminary data.</text>
</comment>
<dbReference type="Proteomes" id="UP000626844">
    <property type="component" value="Unassembled WGS sequence"/>
</dbReference>
<name>A0A926NJ03_9BACI</name>
<dbReference type="EMBL" id="JACXAI010000002">
    <property type="protein sequence ID" value="MBD1379002.1"/>
    <property type="molecule type" value="Genomic_DNA"/>
</dbReference>
<dbReference type="PANTHER" id="PTHR13017:SF0">
    <property type="entry name" value="METHENYLTETRAHYDROFOLATE SYNTHASE DOMAIN-CONTAINING PROTEIN"/>
    <property type="match status" value="1"/>
</dbReference>
<dbReference type="InterPro" id="IPR037171">
    <property type="entry name" value="NagB/RpiA_transferase-like"/>
</dbReference>
<protein>
    <submittedName>
        <fullName evidence="1">5-formyltetrahydrofolate cyclo-ligase</fullName>
    </submittedName>
</protein>
<dbReference type="SUPFAM" id="SSF100950">
    <property type="entry name" value="NagB/RpiA/CoA transferase-like"/>
    <property type="match status" value="1"/>
</dbReference>
<dbReference type="AlphaFoldDB" id="A0A926NJ03"/>
<organism evidence="1 2">
    <name type="scientific">Metabacillus arenae</name>
    <dbReference type="NCBI Taxonomy" id="2771434"/>
    <lineage>
        <taxon>Bacteria</taxon>
        <taxon>Bacillati</taxon>
        <taxon>Bacillota</taxon>
        <taxon>Bacilli</taxon>
        <taxon>Bacillales</taxon>
        <taxon>Bacillaceae</taxon>
        <taxon>Metabacillus</taxon>
    </lineage>
</organism>
<keyword evidence="2" id="KW-1185">Reference proteome</keyword>
<gene>
    <name evidence="1" type="ORF">IC621_02055</name>
</gene>
<accession>A0A926NJ03</accession>
<dbReference type="Gene3D" id="3.40.50.10420">
    <property type="entry name" value="NagB/RpiA/CoA transferase-like"/>
    <property type="match status" value="1"/>
</dbReference>
<dbReference type="RefSeq" id="WP_191155234.1">
    <property type="nucleotide sequence ID" value="NZ_JACXAI010000002.1"/>
</dbReference>
<sequence>MTKDSIREKVWDKMIDEKVGRFPFPIKGRIPNFKGAELAAKQLFSLSIFNDAQVIKVNPDSPQLPVRTQLLKDGKTLLVPTPRLKDGFIQVKPEDVPKGEEKKAASLSHINKYGKVIPLIDLPTIDLIVVGSVAIHKDGRRLGKGEGYADREYAILRELGQPLVPVVTTIHSTQLVASHIPIDSFDLTVDWIITEKDVIKTGSQYEKPTGINWSRVTDEEKKEMPVLMEIFELTKRR</sequence>